<dbReference type="OrthoDB" id="9812702at2"/>
<evidence type="ECO:0000256" key="4">
    <source>
        <dbReference type="HAMAP-Rule" id="MF_00360"/>
    </source>
</evidence>
<comment type="function">
    <text evidence="2 4">Binds together with bS18 to 16S ribosomal RNA.</text>
</comment>
<dbReference type="PANTHER" id="PTHR21011">
    <property type="entry name" value="MITOCHONDRIAL 28S RIBOSOMAL PROTEIN S6"/>
    <property type="match status" value="1"/>
</dbReference>
<protein>
    <recommendedName>
        <fullName evidence="3 4">Small ribosomal subunit protein bS6</fullName>
    </recommendedName>
</protein>
<evidence type="ECO:0000256" key="2">
    <source>
        <dbReference type="ARBA" id="ARBA00035104"/>
    </source>
</evidence>
<comment type="similarity">
    <text evidence="1 4">Belongs to the bacterial ribosomal protein bS6 family.</text>
</comment>
<dbReference type="InterPro" id="IPR035980">
    <property type="entry name" value="Ribosomal_bS6_sf"/>
</dbReference>
<keyword evidence="4" id="KW-0687">Ribonucleoprotein</keyword>
<dbReference type="Gene3D" id="3.30.70.60">
    <property type="match status" value="1"/>
</dbReference>
<dbReference type="CDD" id="cd00473">
    <property type="entry name" value="bS6"/>
    <property type="match status" value="1"/>
</dbReference>
<dbReference type="InterPro" id="IPR020814">
    <property type="entry name" value="Ribosomal_S6_plastid/chlpt"/>
</dbReference>
<sequence length="94" mass="10952">MRKYEVMFIVKPLDEEATNAVITKFENLINNNGGQVEKIDRWGKKRLAYVVKDFTEGFYCLTSFTAVPATILELDRIMKITEDILKFMIIKVDE</sequence>
<proteinExistence type="inferred from homology"/>
<evidence type="ECO:0000313" key="6">
    <source>
        <dbReference type="Proteomes" id="UP000199520"/>
    </source>
</evidence>
<dbReference type="PANTHER" id="PTHR21011:SF1">
    <property type="entry name" value="SMALL RIBOSOMAL SUBUNIT PROTEIN BS6M"/>
    <property type="match status" value="1"/>
</dbReference>
<evidence type="ECO:0000256" key="1">
    <source>
        <dbReference type="ARBA" id="ARBA00009512"/>
    </source>
</evidence>
<dbReference type="NCBIfam" id="TIGR00166">
    <property type="entry name" value="S6"/>
    <property type="match status" value="1"/>
</dbReference>
<dbReference type="GO" id="GO:0005840">
    <property type="term" value="C:ribosome"/>
    <property type="evidence" value="ECO:0007669"/>
    <property type="project" value="UniProtKB-KW"/>
</dbReference>
<keyword evidence="4 5" id="KW-0689">Ribosomal protein</keyword>
<dbReference type="InterPro" id="IPR014717">
    <property type="entry name" value="Transl_elong_EF1B/ribsomal_bS6"/>
</dbReference>
<dbReference type="HAMAP" id="MF_00360">
    <property type="entry name" value="Ribosomal_bS6"/>
    <property type="match status" value="1"/>
</dbReference>
<dbReference type="GO" id="GO:0070181">
    <property type="term" value="F:small ribosomal subunit rRNA binding"/>
    <property type="evidence" value="ECO:0007669"/>
    <property type="project" value="TreeGrafter"/>
</dbReference>
<dbReference type="STRING" id="1123291.SAMN04490355_102012"/>
<name>A0A1I4KW46_9FIRM</name>
<dbReference type="InterPro" id="IPR000529">
    <property type="entry name" value="Ribosomal_bS6"/>
</dbReference>
<dbReference type="GO" id="GO:0005737">
    <property type="term" value="C:cytoplasm"/>
    <property type="evidence" value="ECO:0007669"/>
    <property type="project" value="UniProtKB-ARBA"/>
</dbReference>
<reference evidence="6" key="1">
    <citation type="submission" date="2016-10" db="EMBL/GenBank/DDBJ databases">
        <authorList>
            <person name="Varghese N."/>
            <person name="Submissions S."/>
        </authorList>
    </citation>
    <scope>NUCLEOTIDE SEQUENCE [LARGE SCALE GENOMIC DNA]</scope>
    <source>
        <strain evidence="6">DSM 13327</strain>
    </source>
</reference>
<organism evidence="5 6">
    <name type="scientific">Pelosinus propionicus DSM 13327</name>
    <dbReference type="NCBI Taxonomy" id="1123291"/>
    <lineage>
        <taxon>Bacteria</taxon>
        <taxon>Bacillati</taxon>
        <taxon>Bacillota</taxon>
        <taxon>Negativicutes</taxon>
        <taxon>Selenomonadales</taxon>
        <taxon>Sporomusaceae</taxon>
        <taxon>Pelosinus</taxon>
    </lineage>
</organism>
<dbReference type="AlphaFoldDB" id="A0A1I4KW46"/>
<evidence type="ECO:0000256" key="3">
    <source>
        <dbReference type="ARBA" id="ARBA00035294"/>
    </source>
</evidence>
<dbReference type="RefSeq" id="WP_090937417.1">
    <property type="nucleotide sequence ID" value="NZ_FOTS01000020.1"/>
</dbReference>
<keyword evidence="4" id="KW-0694">RNA-binding</keyword>
<dbReference type="GO" id="GO:1990904">
    <property type="term" value="C:ribonucleoprotein complex"/>
    <property type="evidence" value="ECO:0007669"/>
    <property type="project" value="UniProtKB-KW"/>
</dbReference>
<dbReference type="EMBL" id="FOTS01000020">
    <property type="protein sequence ID" value="SFL82968.1"/>
    <property type="molecule type" value="Genomic_DNA"/>
</dbReference>
<dbReference type="Pfam" id="PF01250">
    <property type="entry name" value="Ribosomal_S6"/>
    <property type="match status" value="1"/>
</dbReference>
<dbReference type="GO" id="GO:0003735">
    <property type="term" value="F:structural constituent of ribosome"/>
    <property type="evidence" value="ECO:0007669"/>
    <property type="project" value="InterPro"/>
</dbReference>
<accession>A0A1I4KW46</accession>
<evidence type="ECO:0000313" key="5">
    <source>
        <dbReference type="EMBL" id="SFL82968.1"/>
    </source>
</evidence>
<dbReference type="SUPFAM" id="SSF54995">
    <property type="entry name" value="Ribosomal protein S6"/>
    <property type="match status" value="1"/>
</dbReference>
<keyword evidence="6" id="KW-1185">Reference proteome</keyword>
<keyword evidence="4" id="KW-0699">rRNA-binding</keyword>
<dbReference type="GO" id="GO:0006412">
    <property type="term" value="P:translation"/>
    <property type="evidence" value="ECO:0007669"/>
    <property type="project" value="UniProtKB-UniRule"/>
</dbReference>
<dbReference type="Proteomes" id="UP000199520">
    <property type="component" value="Unassembled WGS sequence"/>
</dbReference>
<gene>
    <name evidence="4" type="primary">rpsF</name>
    <name evidence="5" type="ORF">SAMN04490355_102012</name>
</gene>